<reference evidence="2" key="1">
    <citation type="submission" date="2018-05" db="EMBL/GenBank/DDBJ databases">
        <title>Draft genome of Mucuna pruriens seed.</title>
        <authorList>
            <person name="Nnadi N.E."/>
            <person name="Vos R."/>
            <person name="Hasami M.H."/>
            <person name="Devisetty U.K."/>
            <person name="Aguiy J.C."/>
        </authorList>
    </citation>
    <scope>NUCLEOTIDE SEQUENCE [LARGE SCALE GENOMIC DNA]</scope>
    <source>
        <strain evidence="2">JCA_2017</strain>
    </source>
</reference>
<evidence type="ECO:0000313" key="2">
    <source>
        <dbReference type="EMBL" id="RDX96576.1"/>
    </source>
</evidence>
<dbReference type="InterPro" id="IPR005162">
    <property type="entry name" value="Retrotrans_gag_dom"/>
</dbReference>
<accession>A0A371H1L0</accession>
<sequence>MKCIFLEKFFPASRTVTIRKEIFGIRQHTGETLHEYWERFNRLCATCPHHQISEQLLIQYFYEGLMMINYSMIDVASGGALMDKMSAIARHLISNMVSNTQQFGTRGIVTSIVVNEVAIVDNLRLGNQLTKLTSLKRKLVVSHHQQFRLVESESRAICSPKIWICTKHVGFESQLLSADEIEISNTTIPTTATTNADTEQLTIHGGMDEISTEHERHNA</sequence>
<comment type="caution">
    <text evidence="2">The sequence shown here is derived from an EMBL/GenBank/DDBJ whole genome shotgun (WGS) entry which is preliminary data.</text>
</comment>
<organism evidence="2 3">
    <name type="scientific">Mucuna pruriens</name>
    <name type="common">Velvet bean</name>
    <name type="synonym">Dolichos pruriens</name>
    <dbReference type="NCBI Taxonomy" id="157652"/>
    <lineage>
        <taxon>Eukaryota</taxon>
        <taxon>Viridiplantae</taxon>
        <taxon>Streptophyta</taxon>
        <taxon>Embryophyta</taxon>
        <taxon>Tracheophyta</taxon>
        <taxon>Spermatophyta</taxon>
        <taxon>Magnoliopsida</taxon>
        <taxon>eudicotyledons</taxon>
        <taxon>Gunneridae</taxon>
        <taxon>Pentapetalae</taxon>
        <taxon>rosids</taxon>
        <taxon>fabids</taxon>
        <taxon>Fabales</taxon>
        <taxon>Fabaceae</taxon>
        <taxon>Papilionoideae</taxon>
        <taxon>50 kb inversion clade</taxon>
        <taxon>NPAAA clade</taxon>
        <taxon>indigoferoid/millettioid clade</taxon>
        <taxon>Phaseoleae</taxon>
        <taxon>Mucuna</taxon>
    </lineage>
</organism>
<name>A0A371H1L0_MUCPR</name>
<feature type="domain" description="Retrotransposon gag" evidence="1">
    <location>
        <begin position="4"/>
        <end position="65"/>
    </location>
</feature>
<protein>
    <recommendedName>
        <fullName evidence="1">Retrotransposon gag domain-containing protein</fullName>
    </recommendedName>
</protein>
<evidence type="ECO:0000313" key="3">
    <source>
        <dbReference type="Proteomes" id="UP000257109"/>
    </source>
</evidence>
<feature type="non-terminal residue" evidence="2">
    <location>
        <position position="1"/>
    </location>
</feature>
<proteinExistence type="predicted"/>
<dbReference type="Proteomes" id="UP000257109">
    <property type="component" value="Unassembled WGS sequence"/>
</dbReference>
<dbReference type="OrthoDB" id="1689420at2759"/>
<dbReference type="EMBL" id="QJKJ01003851">
    <property type="protein sequence ID" value="RDX96576.1"/>
    <property type="molecule type" value="Genomic_DNA"/>
</dbReference>
<gene>
    <name evidence="2" type="ORF">CR513_20751</name>
</gene>
<dbReference type="Pfam" id="PF03732">
    <property type="entry name" value="Retrotrans_gag"/>
    <property type="match status" value="1"/>
</dbReference>
<dbReference type="PANTHER" id="PTHR33223:SF3">
    <property type="match status" value="1"/>
</dbReference>
<dbReference type="AlphaFoldDB" id="A0A371H1L0"/>
<dbReference type="PANTHER" id="PTHR33223">
    <property type="entry name" value="CCHC-TYPE DOMAIN-CONTAINING PROTEIN"/>
    <property type="match status" value="1"/>
</dbReference>
<keyword evidence="3" id="KW-1185">Reference proteome</keyword>
<evidence type="ECO:0000259" key="1">
    <source>
        <dbReference type="Pfam" id="PF03732"/>
    </source>
</evidence>